<sequence length="245" mass="27906">MAGFQDPQQNPPPLRTIKKPDSQDSNFLFWKHCNTLVISWLYHSISLEIVSSNLLIDNASSVWQELKNWFSQGDIVRISQITSHISSIKQGDSSVIAYFTDLKKISDELFNFCPIPLYSSSLTGCCDTFTTISQYRDHELILSFLQGLNDNYSTVHSQILLVDRLPPLTKIYSMILQQERQLNIRNIGTLFDHTVLAITPVIPLLSPSLVNLNQILNPILENVITLEFALIERKQIIPLSKFKVC</sequence>
<protein>
    <submittedName>
        <fullName evidence="2">Uncharacterized protein LOC101505836</fullName>
    </submittedName>
</protein>
<dbReference type="PaxDb" id="3827-XP_004511137.1"/>
<accession>A0A3Q7Y407</accession>
<reference evidence="1" key="1">
    <citation type="journal article" date="2013" name="Nat. Biotechnol.">
        <title>Draft genome sequence of chickpea (Cicer arietinum) provides a resource for trait improvement.</title>
        <authorList>
            <person name="Varshney R.K."/>
            <person name="Song C."/>
            <person name="Saxena R.K."/>
            <person name="Azam S."/>
            <person name="Yu S."/>
            <person name="Sharpe A.G."/>
            <person name="Cannon S."/>
            <person name="Baek J."/>
            <person name="Rosen B.D."/>
            <person name="Tar'an B."/>
            <person name="Millan T."/>
            <person name="Zhang X."/>
            <person name="Ramsay L.D."/>
            <person name="Iwata A."/>
            <person name="Wang Y."/>
            <person name="Nelson W."/>
            <person name="Farmer A.D."/>
            <person name="Gaur P.M."/>
            <person name="Soderlund C."/>
            <person name="Penmetsa R.V."/>
            <person name="Xu C."/>
            <person name="Bharti A.K."/>
            <person name="He W."/>
            <person name="Winter P."/>
            <person name="Zhao S."/>
            <person name="Hane J.K."/>
            <person name="Carrasquilla-Garcia N."/>
            <person name="Condie J.A."/>
            <person name="Upadhyaya H.D."/>
            <person name="Luo M.C."/>
            <person name="Thudi M."/>
            <person name="Gowda C.L."/>
            <person name="Singh N.P."/>
            <person name="Lichtenzveig J."/>
            <person name="Gali K.K."/>
            <person name="Rubio J."/>
            <person name="Nadarajan N."/>
            <person name="Dolezel J."/>
            <person name="Bansal K.C."/>
            <person name="Xu X."/>
            <person name="Edwards D."/>
            <person name="Zhang G."/>
            <person name="Kahl G."/>
            <person name="Gil J."/>
            <person name="Singh K.B."/>
            <person name="Datta S.K."/>
            <person name="Jackson S.A."/>
            <person name="Wang J."/>
            <person name="Cook D.R."/>
        </authorList>
    </citation>
    <scope>NUCLEOTIDE SEQUENCE [LARGE SCALE GENOMIC DNA]</scope>
    <source>
        <strain evidence="1">cv. CDC Frontier</strain>
    </source>
</reference>
<keyword evidence="1" id="KW-1185">Reference proteome</keyword>
<dbReference type="PANTHER" id="PTHR37610:SF55">
    <property type="entry name" value="RETROTRANSPOSON COPIA-LIKE N-TERMINAL DOMAIN-CONTAINING PROTEIN"/>
    <property type="match status" value="1"/>
</dbReference>
<dbReference type="KEGG" id="cam:101505836"/>
<dbReference type="GeneID" id="101505836"/>
<evidence type="ECO:0000313" key="2">
    <source>
        <dbReference type="RefSeq" id="XP_027192981.1"/>
    </source>
</evidence>
<proteinExistence type="predicted"/>
<name>A0A3Q7Y407_CICAR</name>
<evidence type="ECO:0000313" key="1">
    <source>
        <dbReference type="Proteomes" id="UP000087171"/>
    </source>
</evidence>
<dbReference type="PANTHER" id="PTHR37610">
    <property type="entry name" value="CCHC-TYPE DOMAIN-CONTAINING PROTEIN"/>
    <property type="match status" value="1"/>
</dbReference>
<dbReference type="RefSeq" id="XP_027192981.1">
    <property type="nucleotide sequence ID" value="XM_027337180.1"/>
</dbReference>
<gene>
    <name evidence="2" type="primary">LOC101505836</name>
</gene>
<organism evidence="1 2">
    <name type="scientific">Cicer arietinum</name>
    <name type="common">Chickpea</name>
    <name type="synonym">Garbanzo</name>
    <dbReference type="NCBI Taxonomy" id="3827"/>
    <lineage>
        <taxon>Eukaryota</taxon>
        <taxon>Viridiplantae</taxon>
        <taxon>Streptophyta</taxon>
        <taxon>Embryophyta</taxon>
        <taxon>Tracheophyta</taxon>
        <taxon>Spermatophyta</taxon>
        <taxon>Magnoliopsida</taxon>
        <taxon>eudicotyledons</taxon>
        <taxon>Gunneridae</taxon>
        <taxon>Pentapetalae</taxon>
        <taxon>rosids</taxon>
        <taxon>fabids</taxon>
        <taxon>Fabales</taxon>
        <taxon>Fabaceae</taxon>
        <taxon>Papilionoideae</taxon>
        <taxon>50 kb inversion clade</taxon>
        <taxon>NPAAA clade</taxon>
        <taxon>Hologalegina</taxon>
        <taxon>IRL clade</taxon>
        <taxon>Cicereae</taxon>
        <taxon>Cicer</taxon>
    </lineage>
</organism>
<dbReference type="Proteomes" id="UP000087171">
    <property type="component" value="Chromosome Ca7"/>
</dbReference>
<dbReference type="AlphaFoldDB" id="A0A3Q7Y407"/>
<dbReference type="OrthoDB" id="1750137at2759"/>
<reference evidence="2" key="2">
    <citation type="submission" date="2025-08" db="UniProtKB">
        <authorList>
            <consortium name="RefSeq"/>
        </authorList>
    </citation>
    <scope>IDENTIFICATION</scope>
    <source>
        <tissue evidence="2">Etiolated seedlings</tissue>
    </source>
</reference>